<feature type="domain" description="K Homology" evidence="4">
    <location>
        <begin position="272"/>
        <end position="343"/>
    </location>
</feature>
<dbReference type="Gene3D" id="3.30.1370.10">
    <property type="entry name" value="K Homology domain, type 1"/>
    <property type="match status" value="3"/>
</dbReference>
<dbReference type="PROSITE" id="PS50084">
    <property type="entry name" value="KH_TYPE_1"/>
    <property type="match status" value="3"/>
</dbReference>
<feature type="region of interest" description="Disordered" evidence="3">
    <location>
        <begin position="363"/>
        <end position="433"/>
    </location>
</feature>
<dbReference type="RefSeq" id="XP_003871504.1">
    <property type="nucleotide sequence ID" value="XM_003871455.1"/>
</dbReference>
<feature type="compositionally biased region" description="Polar residues" evidence="3">
    <location>
        <begin position="419"/>
        <end position="433"/>
    </location>
</feature>
<evidence type="ECO:0000256" key="2">
    <source>
        <dbReference type="PROSITE-ProRule" id="PRU00117"/>
    </source>
</evidence>
<dbReference type="GeneID" id="14542458"/>
<feature type="region of interest" description="Disordered" evidence="3">
    <location>
        <begin position="156"/>
        <end position="185"/>
    </location>
</feature>
<dbReference type="GO" id="GO:0003723">
    <property type="term" value="F:RNA binding"/>
    <property type="evidence" value="ECO:0007669"/>
    <property type="project" value="UniProtKB-UniRule"/>
</dbReference>
<organism evidence="5 6">
    <name type="scientific">Candida orthopsilosis (strain 90-125)</name>
    <name type="common">Yeast</name>
    <dbReference type="NCBI Taxonomy" id="1136231"/>
    <lineage>
        <taxon>Eukaryota</taxon>
        <taxon>Fungi</taxon>
        <taxon>Dikarya</taxon>
        <taxon>Ascomycota</taxon>
        <taxon>Saccharomycotina</taxon>
        <taxon>Pichiomycetes</taxon>
        <taxon>Debaryomycetaceae</taxon>
        <taxon>Candida/Lodderomyces clade</taxon>
        <taxon>Candida</taxon>
    </lineage>
</organism>
<reference evidence="5 6" key="1">
    <citation type="journal article" date="2012" name="PLoS ONE">
        <title>Sequence and analysis of the genome of the pathogenic yeast Candida orthopsilosis.</title>
        <authorList>
            <person name="Riccombeni A."/>
            <person name="Vidanes G."/>
            <person name="Proux-Wera E."/>
            <person name="Wolfe K.H."/>
            <person name="Butler G."/>
        </authorList>
    </citation>
    <scope>NUCLEOTIDE SEQUENCE [LARGE SCALE GENOMIC DNA]</scope>
    <source>
        <strain evidence="5 6">Co 90-125</strain>
    </source>
</reference>
<protein>
    <submittedName>
        <fullName evidence="5">Pbp2 RNA binding protein</fullName>
    </submittedName>
</protein>
<proteinExistence type="predicted"/>
<feature type="compositionally biased region" description="Acidic residues" evidence="3">
    <location>
        <begin position="70"/>
        <end position="90"/>
    </location>
</feature>
<dbReference type="PANTHER" id="PTHR10288">
    <property type="entry name" value="KH DOMAIN CONTAINING RNA BINDING PROTEIN"/>
    <property type="match status" value="1"/>
</dbReference>
<keyword evidence="6" id="KW-1185">Reference proteome</keyword>
<dbReference type="EMBL" id="HE681726">
    <property type="protein sequence ID" value="CCG25380.1"/>
    <property type="molecule type" value="Genomic_DNA"/>
</dbReference>
<dbReference type="InterPro" id="IPR036612">
    <property type="entry name" value="KH_dom_type_1_sf"/>
</dbReference>
<dbReference type="SMART" id="SM00322">
    <property type="entry name" value="KH"/>
    <property type="match status" value="3"/>
</dbReference>
<dbReference type="InterPro" id="IPR004088">
    <property type="entry name" value="KH_dom_type_1"/>
</dbReference>
<evidence type="ECO:0000313" key="6">
    <source>
        <dbReference type="Proteomes" id="UP000005018"/>
    </source>
</evidence>
<dbReference type="InterPro" id="IPR004087">
    <property type="entry name" value="KH_dom"/>
</dbReference>
<feature type="compositionally biased region" description="Basic and acidic residues" evidence="3">
    <location>
        <begin position="38"/>
        <end position="50"/>
    </location>
</feature>
<dbReference type="HOGENOM" id="CLU_022670_9_0_1"/>
<feature type="domain" description="K Homology" evidence="4">
    <location>
        <begin position="490"/>
        <end position="571"/>
    </location>
</feature>
<gene>
    <name evidence="5" type="ORF">CORT_0H02700</name>
</gene>
<feature type="compositionally biased region" description="Basic and acidic residues" evidence="3">
    <location>
        <begin position="91"/>
        <end position="113"/>
    </location>
</feature>
<keyword evidence="1" id="KW-0677">Repeat</keyword>
<dbReference type="OrthoDB" id="1937934at2759"/>
<evidence type="ECO:0000313" key="5">
    <source>
        <dbReference type="EMBL" id="CCG25380.1"/>
    </source>
</evidence>
<feature type="region of interest" description="Disordered" evidence="3">
    <location>
        <begin position="1"/>
        <end position="140"/>
    </location>
</feature>
<dbReference type="Proteomes" id="UP000005018">
    <property type="component" value="Chromosome 8"/>
</dbReference>
<feature type="compositionally biased region" description="Low complexity" evidence="3">
    <location>
        <begin position="369"/>
        <end position="382"/>
    </location>
</feature>
<name>H8XBD1_CANO9</name>
<keyword evidence="2" id="KW-0694">RNA-binding</keyword>
<evidence type="ECO:0000256" key="3">
    <source>
        <dbReference type="SAM" id="MobiDB-lite"/>
    </source>
</evidence>
<dbReference type="AlphaFoldDB" id="H8XBD1"/>
<dbReference type="Pfam" id="PF00013">
    <property type="entry name" value="KH_1"/>
    <property type="match status" value="3"/>
</dbReference>
<dbReference type="KEGG" id="cot:CORT_0H02700"/>
<feature type="domain" description="K Homology" evidence="4">
    <location>
        <begin position="189"/>
        <end position="259"/>
    </location>
</feature>
<accession>H8XBD1</accession>
<evidence type="ECO:0000259" key="4">
    <source>
        <dbReference type="SMART" id="SM00322"/>
    </source>
</evidence>
<sequence>MSESATPEHGNNALKRKNEDLNNDVEDSENPTSHNKRIALDSEQLEKEEASSEVIGSKGETPGKNQVRFDDEENDEPHDEQNEEHEDEQNDEPKDEDKGELKYDQTDNHNNGEKEEDEEPKFNAVTDNNEENSKAKTVSQDEVEKFLEEAALLSKLSQPQPEPQQHLEESAQATSNPVASQKDYESDPSYVSFRMYCPVKEASTVVGKQGAKINHLREKADVKIQISDNLRGVPERIITVRGTAENVARAFGLIVRTILGEPEDVPANLSSQQYNLKLLVPNAIIGYIIGKQGLKFREIEENSAAKLKAAEQPLPHSTDRVLSVLGVADAIHIAVYFIAEVVIEHKDVLKKGRVILYNPANHQHEENQHGGNQQQQQQQQHHQQQHHQSRFPSIPQIGAPPSNQYGSPIGYQKPFPSDSPHQPQSHQPYNFSMMFQPSVPPQQQYGIPQQMAPPPPPVSQGVPPQSQYTDEYNNTMIGEVIIKEPVLAGDKYNQDVFVANSSIGSVIGKGGNNIKHIRENSGCSYVKIEPDRGQSIMLGGGRGLTNIRRLTLTGSLESFQKAIYLINQRINADRERNSR</sequence>
<dbReference type="eggNOG" id="KOG2190">
    <property type="taxonomic scope" value="Eukaryota"/>
</dbReference>
<dbReference type="SUPFAM" id="SSF54791">
    <property type="entry name" value="Eukaryotic type KH-domain (KH-domain type I)"/>
    <property type="match status" value="3"/>
</dbReference>
<evidence type="ECO:0000256" key="1">
    <source>
        <dbReference type="ARBA" id="ARBA00022737"/>
    </source>
</evidence>